<proteinExistence type="predicted"/>
<dbReference type="AlphaFoldDB" id="A0A9D3QEP1"/>
<dbReference type="InterPro" id="IPR000315">
    <property type="entry name" value="Znf_B-box"/>
</dbReference>
<name>A0A9D3QEP1_MEGAT</name>
<dbReference type="PANTHER" id="PTHR24103">
    <property type="entry name" value="E3 UBIQUITIN-PROTEIN LIGASE TRIM"/>
    <property type="match status" value="1"/>
</dbReference>
<dbReference type="Proteomes" id="UP001046870">
    <property type="component" value="Chromosome 2"/>
</dbReference>
<keyword evidence="2 4" id="KW-0863">Zinc-finger</keyword>
<dbReference type="InterPro" id="IPR001841">
    <property type="entry name" value="Znf_RING"/>
</dbReference>
<dbReference type="OrthoDB" id="6105938at2759"/>
<dbReference type="SUPFAM" id="SSF57845">
    <property type="entry name" value="B-box zinc-binding domain"/>
    <property type="match status" value="1"/>
</dbReference>
<evidence type="ECO:0000256" key="4">
    <source>
        <dbReference type="PROSITE-ProRule" id="PRU00024"/>
    </source>
</evidence>
<evidence type="ECO:0000256" key="2">
    <source>
        <dbReference type="ARBA" id="ARBA00022771"/>
    </source>
</evidence>
<sequence length="310" mass="35505">MASSPALPEEDLTCPVCLDIFTEPVLLKCSHSFCEACLQRHWAQAVSRECPVCRRKSSMELPPRNLALKNLCEAFSKQRIQRAAAGSEALCTLHGKKLRLFCLEDEEPICLVCQTSEKHENHKLRPVQEAALKYKEELQIVLRPLQKKLQVLNEEKMQRDQAAVLIKSQAQETERQIKSEFEKFHHFLQQKEAAMMTALKEEEQQKSRAMKEEIEKITKDISCLTHTIRAIEHEMKADDISFLQSCRATKSRAQCKVKDPETLTPEAYINVAKYLGNLKYKVWEKMLGIVQYTPVTLDPNTKGVCSSTQT</sequence>
<dbReference type="PROSITE" id="PS50119">
    <property type="entry name" value="ZF_BBOX"/>
    <property type="match status" value="1"/>
</dbReference>
<evidence type="ECO:0000259" key="5">
    <source>
        <dbReference type="PROSITE" id="PS50089"/>
    </source>
</evidence>
<accession>A0A9D3QEP1</accession>
<feature type="domain" description="RING-type" evidence="5">
    <location>
        <begin position="14"/>
        <end position="54"/>
    </location>
</feature>
<dbReference type="PROSITE" id="PS00518">
    <property type="entry name" value="ZF_RING_1"/>
    <property type="match status" value="1"/>
</dbReference>
<dbReference type="Pfam" id="PF13445">
    <property type="entry name" value="zf-RING_UBOX"/>
    <property type="match status" value="1"/>
</dbReference>
<keyword evidence="8" id="KW-1185">Reference proteome</keyword>
<dbReference type="EMBL" id="JAFDVH010000002">
    <property type="protein sequence ID" value="KAG7488445.1"/>
    <property type="molecule type" value="Genomic_DNA"/>
</dbReference>
<protein>
    <submittedName>
        <fullName evidence="7">Uncharacterized protein</fullName>
    </submittedName>
</protein>
<gene>
    <name evidence="7" type="ORF">MATL_G00032920</name>
</gene>
<dbReference type="InterPro" id="IPR050143">
    <property type="entry name" value="TRIM/RBCC"/>
</dbReference>
<reference evidence="7" key="1">
    <citation type="submission" date="2021-01" db="EMBL/GenBank/DDBJ databases">
        <authorList>
            <person name="Zahm M."/>
            <person name="Roques C."/>
            <person name="Cabau C."/>
            <person name="Klopp C."/>
            <person name="Donnadieu C."/>
            <person name="Jouanno E."/>
            <person name="Lampietro C."/>
            <person name="Louis A."/>
            <person name="Herpin A."/>
            <person name="Echchiki A."/>
            <person name="Berthelot C."/>
            <person name="Parey E."/>
            <person name="Roest-Crollius H."/>
            <person name="Braasch I."/>
            <person name="Postlethwait J."/>
            <person name="Bobe J."/>
            <person name="Montfort J."/>
            <person name="Bouchez O."/>
            <person name="Begum T."/>
            <person name="Mejri S."/>
            <person name="Adams A."/>
            <person name="Chen W.-J."/>
            <person name="Guiguen Y."/>
        </authorList>
    </citation>
    <scope>NUCLEOTIDE SEQUENCE</scope>
    <source>
        <strain evidence="7">YG-15Mar2019-1</strain>
        <tissue evidence="7">Brain</tissue>
    </source>
</reference>
<keyword evidence="3" id="KW-0862">Zinc</keyword>
<evidence type="ECO:0000256" key="1">
    <source>
        <dbReference type="ARBA" id="ARBA00022723"/>
    </source>
</evidence>
<evidence type="ECO:0000313" key="7">
    <source>
        <dbReference type="EMBL" id="KAG7488445.1"/>
    </source>
</evidence>
<dbReference type="InterPro" id="IPR013083">
    <property type="entry name" value="Znf_RING/FYVE/PHD"/>
</dbReference>
<dbReference type="Gene3D" id="3.30.160.60">
    <property type="entry name" value="Classic Zinc Finger"/>
    <property type="match status" value="1"/>
</dbReference>
<evidence type="ECO:0000256" key="3">
    <source>
        <dbReference type="ARBA" id="ARBA00022833"/>
    </source>
</evidence>
<dbReference type="SMART" id="SM00336">
    <property type="entry name" value="BBOX"/>
    <property type="match status" value="1"/>
</dbReference>
<feature type="domain" description="B box-type" evidence="6">
    <location>
        <begin position="86"/>
        <end position="127"/>
    </location>
</feature>
<dbReference type="InterPro" id="IPR017907">
    <property type="entry name" value="Znf_RING_CS"/>
</dbReference>
<dbReference type="InterPro" id="IPR058030">
    <property type="entry name" value="TRIM8/14/16/25/29/45/65_CC"/>
</dbReference>
<comment type="caution">
    <text evidence="7">The sequence shown here is derived from an EMBL/GenBank/DDBJ whole genome shotgun (WGS) entry which is preliminary data.</text>
</comment>
<dbReference type="InterPro" id="IPR027370">
    <property type="entry name" value="Znf-RING_euk"/>
</dbReference>
<organism evidence="7 8">
    <name type="scientific">Megalops atlanticus</name>
    <name type="common">Tarpon</name>
    <name type="synonym">Clupea gigantea</name>
    <dbReference type="NCBI Taxonomy" id="7932"/>
    <lineage>
        <taxon>Eukaryota</taxon>
        <taxon>Metazoa</taxon>
        <taxon>Chordata</taxon>
        <taxon>Craniata</taxon>
        <taxon>Vertebrata</taxon>
        <taxon>Euteleostomi</taxon>
        <taxon>Actinopterygii</taxon>
        <taxon>Neopterygii</taxon>
        <taxon>Teleostei</taxon>
        <taxon>Elopiformes</taxon>
        <taxon>Megalopidae</taxon>
        <taxon>Megalops</taxon>
    </lineage>
</organism>
<dbReference type="Pfam" id="PF00643">
    <property type="entry name" value="zf-B_box"/>
    <property type="match status" value="1"/>
</dbReference>
<evidence type="ECO:0000259" key="6">
    <source>
        <dbReference type="PROSITE" id="PS50119"/>
    </source>
</evidence>
<dbReference type="Gene3D" id="3.30.40.10">
    <property type="entry name" value="Zinc/RING finger domain, C3HC4 (zinc finger)"/>
    <property type="match status" value="1"/>
</dbReference>
<keyword evidence="1" id="KW-0479">Metal-binding</keyword>
<dbReference type="SMART" id="SM00184">
    <property type="entry name" value="RING"/>
    <property type="match status" value="1"/>
</dbReference>
<dbReference type="GO" id="GO:0008270">
    <property type="term" value="F:zinc ion binding"/>
    <property type="evidence" value="ECO:0007669"/>
    <property type="project" value="UniProtKB-KW"/>
</dbReference>
<dbReference type="Pfam" id="PF25600">
    <property type="entry name" value="TRIM_CC"/>
    <property type="match status" value="1"/>
</dbReference>
<evidence type="ECO:0000313" key="8">
    <source>
        <dbReference type="Proteomes" id="UP001046870"/>
    </source>
</evidence>
<dbReference type="PROSITE" id="PS50089">
    <property type="entry name" value="ZF_RING_2"/>
    <property type="match status" value="1"/>
</dbReference>
<dbReference type="SUPFAM" id="SSF57850">
    <property type="entry name" value="RING/U-box"/>
    <property type="match status" value="1"/>
</dbReference>